<feature type="region of interest" description="Disordered" evidence="1">
    <location>
        <begin position="65"/>
        <end position="108"/>
    </location>
</feature>
<feature type="region of interest" description="Disordered" evidence="1">
    <location>
        <begin position="1"/>
        <end position="32"/>
    </location>
</feature>
<evidence type="ECO:0000313" key="2">
    <source>
        <dbReference type="EMBL" id="KAK3259284.1"/>
    </source>
</evidence>
<evidence type="ECO:0000313" key="3">
    <source>
        <dbReference type="Proteomes" id="UP001190700"/>
    </source>
</evidence>
<reference evidence="2 3" key="1">
    <citation type="journal article" date="2015" name="Genome Biol. Evol.">
        <title>Comparative Genomics of a Bacterivorous Green Alga Reveals Evolutionary Causalities and Consequences of Phago-Mixotrophic Mode of Nutrition.</title>
        <authorList>
            <person name="Burns J.A."/>
            <person name="Paasch A."/>
            <person name="Narechania A."/>
            <person name="Kim E."/>
        </authorList>
    </citation>
    <scope>NUCLEOTIDE SEQUENCE [LARGE SCALE GENOMIC DNA]</scope>
    <source>
        <strain evidence="2 3">PLY_AMNH</strain>
    </source>
</reference>
<feature type="compositionally biased region" description="Low complexity" evidence="1">
    <location>
        <begin position="15"/>
        <end position="30"/>
    </location>
</feature>
<accession>A0AAE0FGG2</accession>
<dbReference type="EMBL" id="LGRX02018881">
    <property type="protein sequence ID" value="KAK3259284.1"/>
    <property type="molecule type" value="Genomic_DNA"/>
</dbReference>
<keyword evidence="3" id="KW-1185">Reference proteome</keyword>
<dbReference type="AlphaFoldDB" id="A0AAE0FGG2"/>
<name>A0AAE0FGG2_9CHLO</name>
<dbReference type="Proteomes" id="UP001190700">
    <property type="component" value="Unassembled WGS sequence"/>
</dbReference>
<proteinExistence type="predicted"/>
<gene>
    <name evidence="2" type="ORF">CYMTET_31712</name>
</gene>
<sequence length="298" mass="31338">MEVAEDEINFNGPTSSVGNGSSNGNGVSLGHAVNKNTNRVGLISEHPASYPERAGSIGSIDTVWSESESSCDSPRKGATFLPDGTASDTGTSRQGDEQPGAFEEPATANPSAITSNEEFGAFGTTVAATPTVNTSAEEFGAFGEPATATYITARSFRRLGSGGCYPPRQHGAEDFGRLGGGDCYPYTASNGAEELWERLRGAGHERGGLWGVWGAGNCYPYRRHERGGLWGVWRAGNCYPYRQHERGGLWGVWGAGGCYPYRQPYGAEDFGAFGELATATPLLASTGAEGTSRRLGAV</sequence>
<protein>
    <submittedName>
        <fullName evidence="2">Uncharacterized protein</fullName>
    </submittedName>
</protein>
<evidence type="ECO:0000256" key="1">
    <source>
        <dbReference type="SAM" id="MobiDB-lite"/>
    </source>
</evidence>
<organism evidence="2 3">
    <name type="scientific">Cymbomonas tetramitiformis</name>
    <dbReference type="NCBI Taxonomy" id="36881"/>
    <lineage>
        <taxon>Eukaryota</taxon>
        <taxon>Viridiplantae</taxon>
        <taxon>Chlorophyta</taxon>
        <taxon>Pyramimonadophyceae</taxon>
        <taxon>Pyramimonadales</taxon>
        <taxon>Pyramimonadaceae</taxon>
        <taxon>Cymbomonas</taxon>
    </lineage>
</organism>
<comment type="caution">
    <text evidence="2">The sequence shown here is derived from an EMBL/GenBank/DDBJ whole genome shotgun (WGS) entry which is preliminary data.</text>
</comment>